<evidence type="ECO:0000313" key="2">
    <source>
        <dbReference type="EMBL" id="VVB01717.1"/>
    </source>
</evidence>
<evidence type="ECO:0000256" key="1">
    <source>
        <dbReference type="SAM" id="MobiDB-lite"/>
    </source>
</evidence>
<protein>
    <submittedName>
        <fullName evidence="2">Uncharacterized protein</fullName>
    </submittedName>
</protein>
<comment type="caution">
    <text evidence="2">The sequence shown here is derived from an EMBL/GenBank/DDBJ whole genome shotgun (WGS) entry which is preliminary data.</text>
</comment>
<feature type="region of interest" description="Disordered" evidence="1">
    <location>
        <begin position="1"/>
        <end position="24"/>
    </location>
</feature>
<dbReference type="EMBL" id="CABITT030000004">
    <property type="protein sequence ID" value="VVB01717.1"/>
    <property type="molecule type" value="Genomic_DNA"/>
</dbReference>
<reference evidence="2" key="1">
    <citation type="submission" date="2019-07" db="EMBL/GenBank/DDBJ databases">
        <authorList>
            <person name="Dittberner H."/>
        </authorList>
    </citation>
    <scope>NUCLEOTIDE SEQUENCE [LARGE SCALE GENOMIC DNA]</scope>
</reference>
<feature type="region of interest" description="Disordered" evidence="1">
    <location>
        <begin position="78"/>
        <end position="107"/>
    </location>
</feature>
<sequence length="161" mass="18223">MSEEDLQGSGISENSSQRSTQRTLTIEEKNKIFRKCTYTDPKGIIFGLGELPLMVVSGKRKESFASSTVPELSHFQDQLHEAQRKIDAQEAENSRRDEEHRKAHEKISEMSKLLRYLKNSDPLIAEYMGKQDEQENSPTEVQETAQDKKPNSTPLDAPATA</sequence>
<dbReference type="Proteomes" id="UP000489600">
    <property type="component" value="Unassembled WGS sequence"/>
</dbReference>
<proteinExistence type="predicted"/>
<keyword evidence="3" id="KW-1185">Reference proteome</keyword>
<name>A0A565BK35_9BRAS</name>
<dbReference type="AlphaFoldDB" id="A0A565BK35"/>
<organism evidence="2 3">
    <name type="scientific">Arabis nemorensis</name>
    <dbReference type="NCBI Taxonomy" id="586526"/>
    <lineage>
        <taxon>Eukaryota</taxon>
        <taxon>Viridiplantae</taxon>
        <taxon>Streptophyta</taxon>
        <taxon>Embryophyta</taxon>
        <taxon>Tracheophyta</taxon>
        <taxon>Spermatophyta</taxon>
        <taxon>Magnoliopsida</taxon>
        <taxon>eudicotyledons</taxon>
        <taxon>Gunneridae</taxon>
        <taxon>Pentapetalae</taxon>
        <taxon>rosids</taxon>
        <taxon>malvids</taxon>
        <taxon>Brassicales</taxon>
        <taxon>Brassicaceae</taxon>
        <taxon>Arabideae</taxon>
        <taxon>Arabis</taxon>
    </lineage>
</organism>
<dbReference type="OrthoDB" id="1112268at2759"/>
<feature type="region of interest" description="Disordered" evidence="1">
    <location>
        <begin position="125"/>
        <end position="161"/>
    </location>
</feature>
<gene>
    <name evidence="2" type="ORF">ANE_LOCUS12161</name>
</gene>
<evidence type="ECO:0000313" key="3">
    <source>
        <dbReference type="Proteomes" id="UP000489600"/>
    </source>
</evidence>
<feature type="compositionally biased region" description="Polar residues" evidence="1">
    <location>
        <begin position="9"/>
        <end position="24"/>
    </location>
</feature>
<accession>A0A565BK35</accession>